<evidence type="ECO:0000256" key="5">
    <source>
        <dbReference type="ARBA" id="ARBA00022840"/>
    </source>
</evidence>
<evidence type="ECO:0000313" key="15">
    <source>
        <dbReference type="Proteomes" id="UP000747110"/>
    </source>
</evidence>
<evidence type="ECO:0000259" key="8">
    <source>
        <dbReference type="PROSITE" id="PS50142"/>
    </source>
</evidence>
<feature type="compositionally biased region" description="Low complexity" evidence="7">
    <location>
        <begin position="2017"/>
        <end position="2030"/>
    </location>
</feature>
<feature type="domain" description="Helicase ATP-binding" evidence="9">
    <location>
        <begin position="21"/>
        <end position="372"/>
    </location>
</feature>
<dbReference type="PROSITE" id="PS51327">
    <property type="entry name" value="DICER_DSRBF"/>
    <property type="match status" value="1"/>
</dbReference>
<dbReference type="SUPFAM" id="SSF69065">
    <property type="entry name" value="RNase III domain-like"/>
    <property type="match status" value="2"/>
</dbReference>
<dbReference type="InterPro" id="IPR001650">
    <property type="entry name" value="Helicase_C-like"/>
</dbReference>
<organism evidence="13 14">
    <name type="scientific">Volvox reticuliferus</name>
    <dbReference type="NCBI Taxonomy" id="1737510"/>
    <lineage>
        <taxon>Eukaryota</taxon>
        <taxon>Viridiplantae</taxon>
        <taxon>Chlorophyta</taxon>
        <taxon>core chlorophytes</taxon>
        <taxon>Chlorophyceae</taxon>
        <taxon>CS clade</taxon>
        <taxon>Chlamydomonadales</taxon>
        <taxon>Volvocaceae</taxon>
        <taxon>Volvox</taxon>
    </lineage>
</organism>
<keyword evidence="1" id="KW-0677">Repeat</keyword>
<dbReference type="InterPro" id="IPR014001">
    <property type="entry name" value="Helicase_ATP-bd"/>
</dbReference>
<dbReference type="InterPro" id="IPR005034">
    <property type="entry name" value="Dicer_dimerisation"/>
</dbReference>
<feature type="compositionally biased region" description="Basic and acidic residues" evidence="7">
    <location>
        <begin position="2311"/>
        <end position="2321"/>
    </location>
</feature>
<feature type="compositionally biased region" description="Low complexity" evidence="7">
    <location>
        <begin position="894"/>
        <end position="906"/>
    </location>
</feature>
<evidence type="ECO:0000313" key="12">
    <source>
        <dbReference type="EMBL" id="GIL80752.1"/>
    </source>
</evidence>
<feature type="domain" description="Helicase C-terminal" evidence="10">
    <location>
        <begin position="729"/>
        <end position="887"/>
    </location>
</feature>
<feature type="compositionally biased region" description="Low complexity" evidence="7">
    <location>
        <begin position="84"/>
        <end position="94"/>
    </location>
</feature>
<name>A0A8J4LPN8_9CHLO</name>
<feature type="domain" description="RNase III" evidence="8">
    <location>
        <begin position="1893"/>
        <end position="1955"/>
    </location>
</feature>
<keyword evidence="4" id="KW-0347">Helicase</keyword>
<feature type="region of interest" description="Disordered" evidence="7">
    <location>
        <begin position="1530"/>
        <end position="1558"/>
    </location>
</feature>
<dbReference type="InterPro" id="IPR038248">
    <property type="entry name" value="Dicer_dimer_sf"/>
</dbReference>
<feature type="compositionally biased region" description="Polar residues" evidence="7">
    <location>
        <begin position="1539"/>
        <end position="1548"/>
    </location>
</feature>
<feature type="region of interest" description="Disordered" evidence="7">
    <location>
        <begin position="84"/>
        <end position="109"/>
    </location>
</feature>
<keyword evidence="15" id="KW-1185">Reference proteome</keyword>
<feature type="domain" description="RNase III" evidence="8">
    <location>
        <begin position="2174"/>
        <end position="2359"/>
    </location>
</feature>
<accession>A0A8J4LPN8</accession>
<feature type="region of interest" description="Disordered" evidence="7">
    <location>
        <begin position="894"/>
        <end position="931"/>
    </location>
</feature>
<keyword evidence="5" id="KW-0067">ATP-binding</keyword>
<dbReference type="PROSITE" id="PS50142">
    <property type="entry name" value="RNASE_3_2"/>
    <property type="match status" value="2"/>
</dbReference>
<dbReference type="SMART" id="SM00535">
    <property type="entry name" value="RIBOc"/>
    <property type="match status" value="2"/>
</dbReference>
<evidence type="ECO:0000259" key="11">
    <source>
        <dbReference type="PROSITE" id="PS51327"/>
    </source>
</evidence>
<dbReference type="GO" id="GO:0005737">
    <property type="term" value="C:cytoplasm"/>
    <property type="evidence" value="ECO:0007669"/>
    <property type="project" value="TreeGrafter"/>
</dbReference>
<feature type="compositionally biased region" description="Gly residues" evidence="7">
    <location>
        <begin position="1669"/>
        <end position="1685"/>
    </location>
</feature>
<dbReference type="GO" id="GO:0005524">
    <property type="term" value="F:ATP binding"/>
    <property type="evidence" value="ECO:0007669"/>
    <property type="project" value="UniProtKB-KW"/>
</dbReference>
<dbReference type="PROSITE" id="PS51194">
    <property type="entry name" value="HELICASE_CTER"/>
    <property type="match status" value="1"/>
</dbReference>
<dbReference type="SUPFAM" id="SSF52540">
    <property type="entry name" value="P-loop containing nucleoside triphosphate hydrolases"/>
    <property type="match status" value="1"/>
</dbReference>
<dbReference type="PANTHER" id="PTHR14950">
    <property type="entry name" value="DICER-RELATED"/>
    <property type="match status" value="1"/>
</dbReference>
<feature type="domain" description="Dicer dsRNA-binding fold" evidence="11">
    <location>
        <begin position="956"/>
        <end position="1052"/>
    </location>
</feature>
<evidence type="ECO:0000256" key="3">
    <source>
        <dbReference type="ARBA" id="ARBA00022801"/>
    </source>
</evidence>
<evidence type="ECO:0000256" key="7">
    <source>
        <dbReference type="SAM" id="MobiDB-lite"/>
    </source>
</evidence>
<feature type="region of interest" description="Disordered" evidence="7">
    <location>
        <begin position="322"/>
        <end position="347"/>
    </location>
</feature>
<feature type="compositionally biased region" description="Basic and acidic residues" evidence="7">
    <location>
        <begin position="907"/>
        <end position="916"/>
    </location>
</feature>
<feature type="compositionally biased region" description="Polar residues" evidence="7">
    <location>
        <begin position="279"/>
        <end position="293"/>
    </location>
</feature>
<evidence type="ECO:0000313" key="14">
    <source>
        <dbReference type="Proteomes" id="UP000722791"/>
    </source>
</evidence>
<dbReference type="Proteomes" id="UP000747110">
    <property type="component" value="Unassembled WGS sequence"/>
</dbReference>
<dbReference type="Pfam" id="PF03368">
    <property type="entry name" value="Dicer_dimer"/>
    <property type="match status" value="1"/>
</dbReference>
<feature type="compositionally biased region" description="Acidic residues" evidence="7">
    <location>
        <begin position="917"/>
        <end position="926"/>
    </location>
</feature>
<dbReference type="GO" id="GO:0004386">
    <property type="term" value="F:helicase activity"/>
    <property type="evidence" value="ECO:0007669"/>
    <property type="project" value="UniProtKB-KW"/>
</dbReference>
<protein>
    <recommendedName>
        <fullName evidence="16">Dicer-like protein 1</fullName>
    </recommendedName>
</protein>
<evidence type="ECO:0000259" key="10">
    <source>
        <dbReference type="PROSITE" id="PS51194"/>
    </source>
</evidence>
<evidence type="ECO:0000256" key="2">
    <source>
        <dbReference type="ARBA" id="ARBA00022741"/>
    </source>
</evidence>
<gene>
    <name evidence="12" type="ORF">Vretifemale_9790</name>
    <name evidence="13" type="ORF">Vretimale_9145</name>
</gene>
<evidence type="ECO:0000256" key="1">
    <source>
        <dbReference type="ARBA" id="ARBA00022737"/>
    </source>
</evidence>
<comment type="caution">
    <text evidence="13">The sequence shown here is derived from an EMBL/GenBank/DDBJ whole genome shotgun (WGS) entry which is preliminary data.</text>
</comment>
<dbReference type="Gene3D" id="3.40.50.300">
    <property type="entry name" value="P-loop containing nucleotide triphosphate hydrolases"/>
    <property type="match status" value="3"/>
</dbReference>
<feature type="region of interest" description="Disordered" evidence="7">
    <location>
        <begin position="1662"/>
        <end position="1778"/>
    </location>
</feature>
<dbReference type="GO" id="GO:0004525">
    <property type="term" value="F:ribonuclease III activity"/>
    <property type="evidence" value="ECO:0007669"/>
    <property type="project" value="InterPro"/>
</dbReference>
<evidence type="ECO:0000256" key="6">
    <source>
        <dbReference type="PROSITE-ProRule" id="PRU00657"/>
    </source>
</evidence>
<keyword evidence="2" id="KW-0547">Nucleotide-binding</keyword>
<comment type="similarity">
    <text evidence="6">Belongs to the helicase family. Dicer subfamily.</text>
</comment>
<dbReference type="InterPro" id="IPR027417">
    <property type="entry name" value="P-loop_NTPase"/>
</dbReference>
<dbReference type="EMBL" id="BNCP01000019">
    <property type="protein sequence ID" value="GIL80752.1"/>
    <property type="molecule type" value="Genomic_DNA"/>
</dbReference>
<dbReference type="Gene3D" id="3.30.160.380">
    <property type="entry name" value="Dicer dimerisation domain"/>
    <property type="match status" value="1"/>
</dbReference>
<dbReference type="Proteomes" id="UP000722791">
    <property type="component" value="Unassembled WGS sequence"/>
</dbReference>
<evidence type="ECO:0000256" key="4">
    <source>
        <dbReference type="ARBA" id="ARBA00022806"/>
    </source>
</evidence>
<feature type="region of interest" description="Disordered" evidence="7">
    <location>
        <begin position="2301"/>
        <end position="2333"/>
    </location>
</feature>
<dbReference type="GO" id="GO:0030422">
    <property type="term" value="P:siRNA processing"/>
    <property type="evidence" value="ECO:0007669"/>
    <property type="project" value="TreeGrafter"/>
</dbReference>
<evidence type="ECO:0000259" key="9">
    <source>
        <dbReference type="PROSITE" id="PS51192"/>
    </source>
</evidence>
<dbReference type="GO" id="GO:0003723">
    <property type="term" value="F:RNA binding"/>
    <property type="evidence" value="ECO:0007669"/>
    <property type="project" value="UniProtKB-UniRule"/>
</dbReference>
<dbReference type="InterPro" id="IPR000999">
    <property type="entry name" value="RNase_III_dom"/>
</dbReference>
<dbReference type="CDD" id="cd00593">
    <property type="entry name" value="RIBOc"/>
    <property type="match status" value="2"/>
</dbReference>
<dbReference type="EMBL" id="BNCQ01000016">
    <property type="protein sequence ID" value="GIM04593.1"/>
    <property type="molecule type" value="Genomic_DNA"/>
</dbReference>
<sequence length="2375" mass="248818">MKVPDVPIAPLPPLRDYQRDLLQAASHYDSIVYLETGMGKTRIALEVIAKELPSLRSAAQVAVLLAPSVPLVRQQADVLASAPTTMATTPTDSSGEGSTAALPTHPAVKDCRRPPGAATLYLDQRHQEPVATTTDEKAAAAAQASGSNIKVTGTANPVAGEGGEMGAQARAVSRGGRGSALLRVACLSGNSSYGSWGKQRWTEVLKRVDVLVCTPALLLGALVNAFIRVPDIGLIVVDEAHHCHEQHPYAVLMREFIGRTAPTPPLTTNVPNIADNPLADNNTATGSANESVESSGRGGGADCAGGVGSDAPAAADVVVVGGDGGDGGRGRSGCLRLPPKQPSRPRILGLTASPLTPIALQSNMAGGRLITSLERSTAAAGPSRPKAEIHWVGPGAFLPPPPPQPLPVNVPTPDPHQVIQEYQAASDLAAAQSQQLVESLTFSTYLLQLAQRVMEQRDRLQRLQHLGELSLEEVGLSAETVPAALQSALLDRGLGQAAVIRDEFDASLRDIRMLKSQVLSLEAALHDLGPWPTAALAAADLFASSQTDSAQGKRMDEMAEGDLQKMLEPTDLGPPPSANMARELIMDMLELHQGIDSVGLPQMPDRGPASLGERLACSVLTLIMEGLLVLLVPHKQAEAAEIAKGFGVALFRMGGWTSWGRGVLEPWARKLLGLVPAEVLQEQVLGVVPDPGSSSHFEWPVKLVTHRVCWLMRQLHRKAHDAGAGADCPGQQEPPTTPWSAMVFCDRKSTCEALCQLIETLPAVKGLLRPSVFVGSNTNKFRTGRGAGQKRQEQTRQEFGSGRLNLLLSTSVGAEGLDFSHCALVAALDLPKHVTPFVQSGGRARAQGGEHWLLVRSPEEEAKAKALQQAEQRMLLQAHSLASANFRNITADESAAVPSSASPMAVADREAGKGEGEKEDSGDDPDVMASLWTSEPGDEVALEVPSSGARLPAVWAVNMLLQLCYQLPGNDGCTVLQPMFRWRSLGPGPHNPGYTYRVFLPANLGMEPVDGPMCSTKSLAKKLASLEAVRRLWRRGDLDDHLRLKVTRRTATRAAHAAAFGGFLYSIPRATLLHRLPQNLRPGCCARRYEGSGDQPPSAVAITPMGSAAGGSAPAAAPSPPVRNYHLYMFVMRPKNPDTGWGVNSRNCGGDVHGGHGGALTPMEAASCPPIWLETGLLRCPAWVQFFTQLDDLLYDVTESQGAAAVTAANAGRKAAAAAATMPVAGHSWGVLVHGPLPKLPAFDLHIPDGAKGEVLVQATAVPLGTLPAGPYVNAVLNAMGHVLARMEAAPCPAAAVRELIRAAAAAAGKALPHRRPRPQDFDAWCKWVGFRRLHSALEELLRHRSAAAQDSSVVIPDSNSGGGDCPEGSGEGEEPTGGPDVSWWAPVPIHLPLGEEAEKPQNTTGAREYAVDGQGDVIMLGKGEGGTRGGSGPGSVAAAVAMQEACSEADAAELALAAARDCGDAEAVYYIDWAVVRQISKAPTPLVEGPSSATELAAAGDPMAVASASEVAAANEQPPWSAAAQAVAPLQPPAAADTPSNIGTTTAAEAPAASRMSPSLVAAQPPLPPLVPLDSAVKRLVIQHQLIMSLNTFRLCGVREPTDKELPSFSSSSANCGGDGHIGAGGNAASGGGGSTDNCGGSYVGLMIQELSSYGRGRRDWLHSRLGQPGGGSGSGSGSGSGTKRGGHNCNGEGGSVRPAAQPPQPTRPSQAPLRDSGADMGVGVSGSATFAEGALQGASGTRGDRPKPIRREREEDGAEPMSLDSGKAAAGGNGGLVVSPQPLNLVQEDAVMDDGGREDVVAVPASAPPGASSRRSLFREVAPLNPQQVALYPLDMARWRLLQGLSGIMWRVEGLVAAADYMDSTLSPANFKPACPEPQVWDKRLLLAATALTSPAAMDPPFNNDRLEYLGDAVLKMLAHVYVYLREREAPTSHEGVLSFMRDSYVANEVLAKHALGPRLGLAAVLRALPFEHPRAIRQARLIDYEEDDGRPVLHRKVDFGSATSADTKEAVEATAAAGGNKPATAAASKKQKARAPKERGGLVTRVLTGVNGKRLADCVEALIGTHLLPALDASDGSLHISRGVSTCNRAVQFAIFDALSFCMGVGLLPEDAVRVILQGFDQVAPVCAEEQKRRAAAAANMADSSPRSDVGPTSLRERSFADMPLTLQRSVLAVEGILGHTFKHPSLCVQALTHVSHPRASSCGGGYQRVEFLGDGVLGMVTSLWAFREGGSAESMTDRRSALVSNGPLAAAAARRGLHVHMRTGSSGLVAAIDSFVETYQAEVKKLGSHAAVNVTTAERAAKNKRAERRETNDKNAKPADGQSSADVKEENVIRAPKALADVVEALVGAVYLDTGGDLGAAERAVANIMLD</sequence>
<proteinExistence type="inferred from homology"/>
<feature type="region of interest" description="Disordered" evidence="7">
    <location>
        <begin position="1353"/>
        <end position="1382"/>
    </location>
</feature>
<dbReference type="PROSITE" id="PS51192">
    <property type="entry name" value="HELICASE_ATP_BIND_1"/>
    <property type="match status" value="1"/>
</dbReference>
<dbReference type="SMART" id="SM00487">
    <property type="entry name" value="DEXDc"/>
    <property type="match status" value="1"/>
</dbReference>
<dbReference type="Pfam" id="PF00636">
    <property type="entry name" value="Ribonuclease_3"/>
    <property type="match status" value="2"/>
</dbReference>
<dbReference type="OrthoDB" id="552151at2759"/>
<dbReference type="Pfam" id="PF00271">
    <property type="entry name" value="Helicase_C"/>
    <property type="match status" value="1"/>
</dbReference>
<dbReference type="Gene3D" id="1.10.1520.10">
    <property type="entry name" value="Ribonuclease III domain"/>
    <property type="match status" value="2"/>
</dbReference>
<dbReference type="PROSITE" id="PS00517">
    <property type="entry name" value="RNASE_3_1"/>
    <property type="match status" value="1"/>
</dbReference>
<dbReference type="PANTHER" id="PTHR14950:SF37">
    <property type="entry name" value="ENDORIBONUCLEASE DICER"/>
    <property type="match status" value="1"/>
</dbReference>
<feature type="region of interest" description="Disordered" evidence="7">
    <location>
        <begin position="2017"/>
        <end position="2038"/>
    </location>
</feature>
<dbReference type="InterPro" id="IPR036389">
    <property type="entry name" value="RNase_III_sf"/>
</dbReference>
<keyword evidence="6" id="KW-0694">RNA-binding</keyword>
<evidence type="ECO:0008006" key="16">
    <source>
        <dbReference type="Google" id="ProtNLM"/>
    </source>
</evidence>
<evidence type="ECO:0000313" key="13">
    <source>
        <dbReference type="EMBL" id="GIM04593.1"/>
    </source>
</evidence>
<feature type="compositionally biased region" description="Gly residues" evidence="7">
    <location>
        <begin position="322"/>
        <end position="331"/>
    </location>
</feature>
<reference evidence="13" key="1">
    <citation type="journal article" date="2021" name="Proc. Natl. Acad. Sci. U.S.A.">
        <title>Three genomes in the algal genus Volvox reveal the fate of a haploid sex-determining region after a transition to homothallism.</title>
        <authorList>
            <person name="Yamamoto K."/>
            <person name="Hamaji T."/>
            <person name="Kawai-Toyooka H."/>
            <person name="Matsuzaki R."/>
            <person name="Takahashi F."/>
            <person name="Nishimura Y."/>
            <person name="Kawachi M."/>
            <person name="Noguchi H."/>
            <person name="Minakuchi Y."/>
            <person name="Umen J.G."/>
            <person name="Toyoda A."/>
            <person name="Nozaki H."/>
        </authorList>
    </citation>
    <scope>NUCLEOTIDE SEQUENCE</scope>
    <source>
        <strain evidence="13">NIES-3785</strain>
        <strain evidence="12">NIES-3786</strain>
    </source>
</reference>
<dbReference type="GO" id="GO:0005634">
    <property type="term" value="C:nucleus"/>
    <property type="evidence" value="ECO:0007669"/>
    <property type="project" value="TreeGrafter"/>
</dbReference>
<feature type="region of interest" description="Disordered" evidence="7">
    <location>
        <begin position="267"/>
        <end position="304"/>
    </location>
</feature>
<keyword evidence="3" id="KW-0378">Hydrolase</keyword>
<feature type="compositionally biased region" description="Basic and acidic residues" evidence="7">
    <location>
        <begin position="1744"/>
        <end position="1756"/>
    </location>
</feature>